<organism evidence="2 3">
    <name type="scientific">Neobacillus rhizosphaerae</name>
    <dbReference type="NCBI Taxonomy" id="2880965"/>
    <lineage>
        <taxon>Bacteria</taxon>
        <taxon>Bacillati</taxon>
        <taxon>Bacillota</taxon>
        <taxon>Bacilli</taxon>
        <taxon>Bacillales</taxon>
        <taxon>Bacillaceae</taxon>
        <taxon>Neobacillus</taxon>
    </lineage>
</organism>
<name>A0ABM9EMP9_9BACI</name>
<accession>A0ABM9EMP9</accession>
<keyword evidence="3" id="KW-1185">Reference proteome</keyword>
<dbReference type="RefSeq" id="WP_248734176.1">
    <property type="nucleotide sequence ID" value="NZ_CALBWS010000003.1"/>
</dbReference>
<evidence type="ECO:0000313" key="3">
    <source>
        <dbReference type="Proteomes" id="UP000838308"/>
    </source>
</evidence>
<evidence type="ECO:0008006" key="4">
    <source>
        <dbReference type="Google" id="ProtNLM"/>
    </source>
</evidence>
<dbReference type="EMBL" id="CALBWS010000003">
    <property type="protein sequence ID" value="CAH2713848.1"/>
    <property type="molecule type" value="Genomic_DNA"/>
</dbReference>
<proteinExistence type="predicted"/>
<gene>
    <name evidence="2" type="ORF">BACCIP111895_01002</name>
</gene>
<sequence length="117" mass="14268">MKITNISSSKEELIKQDIYSQMYVFHLLQTVQNEAEEEIVQENYKHKMKININMVVGYLKRYFIVIMLREEPSEREQLYNRLHNKILKEIVPIRKGRKYERTTSSKNRHHINKRKAF</sequence>
<reference evidence="2" key="1">
    <citation type="submission" date="2022-04" db="EMBL/GenBank/DDBJ databases">
        <authorList>
            <person name="Criscuolo A."/>
        </authorList>
    </citation>
    <scope>NUCLEOTIDE SEQUENCE</scope>
    <source>
        <strain evidence="2">CIP111895</strain>
    </source>
</reference>
<evidence type="ECO:0000313" key="2">
    <source>
        <dbReference type="EMBL" id="CAH2713848.1"/>
    </source>
</evidence>
<evidence type="ECO:0000256" key="1">
    <source>
        <dbReference type="SAM" id="MobiDB-lite"/>
    </source>
</evidence>
<dbReference type="Proteomes" id="UP000838308">
    <property type="component" value="Unassembled WGS sequence"/>
</dbReference>
<feature type="compositionally biased region" description="Basic residues" evidence="1">
    <location>
        <begin position="106"/>
        <end position="117"/>
    </location>
</feature>
<protein>
    <recommendedName>
        <fullName evidence="4">Transposase</fullName>
    </recommendedName>
</protein>
<comment type="caution">
    <text evidence="2">The sequence shown here is derived from an EMBL/GenBank/DDBJ whole genome shotgun (WGS) entry which is preliminary data.</text>
</comment>
<feature type="region of interest" description="Disordered" evidence="1">
    <location>
        <begin position="98"/>
        <end position="117"/>
    </location>
</feature>